<evidence type="ECO:0000256" key="5">
    <source>
        <dbReference type="ARBA" id="ARBA00022842"/>
    </source>
</evidence>
<dbReference type="EMBL" id="CP000678">
    <property type="protein sequence ID" value="ABQ86228.1"/>
    <property type="molecule type" value="Genomic_DNA"/>
</dbReference>
<keyword evidence="6 9" id="KW-0051">Antiviral defense</keyword>
<keyword evidence="2 9" id="KW-0479">Metal-binding</keyword>
<name>A5UJ50_METS3</name>
<keyword evidence="1 9" id="KW-0540">Nuclease</keyword>
<proteinExistence type="inferred from homology"/>
<dbReference type="Pfam" id="PF01867">
    <property type="entry name" value="Cas_Cas1"/>
    <property type="match status" value="1"/>
</dbReference>
<dbReference type="InterPro" id="IPR050646">
    <property type="entry name" value="Cas1"/>
</dbReference>
<dbReference type="AlphaFoldDB" id="A5UJ50"/>
<dbReference type="CDD" id="cd09634">
    <property type="entry name" value="Cas1_I-II-III"/>
    <property type="match status" value="1"/>
</dbReference>
<dbReference type="EnsemblBacteria" id="ABQ86228">
    <property type="protein sequence ID" value="ABQ86228"/>
    <property type="gene ID" value="Msm_0023"/>
</dbReference>
<keyword evidence="7 9" id="KW-0238">DNA-binding</keyword>
<dbReference type="KEGG" id="msi:Msm_0023"/>
<evidence type="ECO:0000256" key="9">
    <source>
        <dbReference type="HAMAP-Rule" id="MF_01470"/>
    </source>
</evidence>
<dbReference type="InterPro" id="IPR002729">
    <property type="entry name" value="CRISPR-assoc_Cas1"/>
</dbReference>
<evidence type="ECO:0000256" key="1">
    <source>
        <dbReference type="ARBA" id="ARBA00022722"/>
    </source>
</evidence>
<evidence type="ECO:0000256" key="3">
    <source>
        <dbReference type="ARBA" id="ARBA00022759"/>
    </source>
</evidence>
<dbReference type="InterPro" id="IPR042206">
    <property type="entry name" value="CRISPR-assoc_Cas1_C"/>
</dbReference>
<feature type="binding site" evidence="9">
    <location>
        <position position="230"/>
    </location>
    <ligand>
        <name>Mn(2+)</name>
        <dbReference type="ChEBI" id="CHEBI:29035"/>
    </ligand>
</feature>
<dbReference type="HOGENOM" id="CLU_052779_0_0_2"/>
<keyword evidence="3 9" id="KW-0255">Endonuclease</keyword>
<dbReference type="HAMAP" id="MF_01470">
    <property type="entry name" value="Cas1"/>
    <property type="match status" value="1"/>
</dbReference>
<comment type="similarity">
    <text evidence="9">Belongs to the CRISPR-associated endonuclease Cas1 family.</text>
</comment>
<gene>
    <name evidence="9" type="primary">cas1</name>
    <name evidence="10" type="ordered locus">Msm_0023</name>
</gene>
<feature type="binding site" evidence="9">
    <location>
        <position position="165"/>
    </location>
    <ligand>
        <name>Mn(2+)</name>
        <dbReference type="ChEBI" id="CHEBI:29035"/>
    </ligand>
</feature>
<dbReference type="GeneID" id="78816648"/>
<dbReference type="GO" id="GO:0051607">
    <property type="term" value="P:defense response to virus"/>
    <property type="evidence" value="ECO:0007669"/>
    <property type="project" value="UniProtKB-UniRule"/>
</dbReference>
<reference evidence="10 11" key="1">
    <citation type="journal article" date="2007" name="Proc. Natl. Acad. Sci. U.S.A.">
        <title>Genomic and metabolic adaptations of Methanobrevibacter smithii to the human gut.</title>
        <authorList>
            <person name="Samuel B.S."/>
            <person name="Hansen E.E."/>
            <person name="Manchester J.K."/>
            <person name="Coutinho P.M."/>
            <person name="Henrissat B."/>
            <person name="Fulton R."/>
            <person name="Latreille P."/>
            <person name="Kim K."/>
            <person name="Wilson R.K."/>
            <person name="Gordon J.I."/>
        </authorList>
    </citation>
    <scope>NUCLEOTIDE SEQUENCE [LARGE SCALE GENOMIC DNA]</scope>
    <source>
        <strain evidence="11">ATCC 35061 / DSM 861 / OCM 144 / PS</strain>
    </source>
</reference>
<feature type="binding site" evidence="9">
    <location>
        <position position="245"/>
    </location>
    <ligand>
        <name>Mn(2+)</name>
        <dbReference type="ChEBI" id="CHEBI:29035"/>
    </ligand>
</feature>
<keyword evidence="5 9" id="KW-0460">Magnesium</keyword>
<dbReference type="Gene3D" id="3.100.10.20">
    <property type="entry name" value="CRISPR-associated endonuclease Cas1, N-terminal domain"/>
    <property type="match status" value="1"/>
</dbReference>
<comment type="subunit">
    <text evidence="9">Homodimer, forms a heterotetramer with a Cas2 homodimer.</text>
</comment>
<comment type="function">
    <text evidence="9">CRISPR (clustered regularly interspaced short palindromic repeat), is an adaptive immune system that provides protection against mobile genetic elements (viruses, transposable elements and conjugative plasmids). CRISPR clusters contain spacers, sequences complementary to antecedent mobile elements, and target invading nucleic acids. CRISPR clusters are transcribed and processed into CRISPR RNA (crRNA). Acts as a dsDNA endonuclease. Involved in the integration of spacer DNA into the CRISPR cassette.</text>
</comment>
<dbReference type="PANTHER" id="PTHR34353">
    <property type="entry name" value="CRISPR-ASSOCIATED ENDONUCLEASE CAS1 1"/>
    <property type="match status" value="1"/>
</dbReference>
<dbReference type="InterPro" id="IPR042211">
    <property type="entry name" value="CRISPR-assoc_Cas1_N"/>
</dbReference>
<dbReference type="EC" id="3.1.-.-" evidence="9"/>
<dbReference type="GO" id="GO:0004519">
    <property type="term" value="F:endonuclease activity"/>
    <property type="evidence" value="ECO:0007669"/>
    <property type="project" value="UniProtKB-UniRule"/>
</dbReference>
<protein>
    <recommendedName>
        <fullName evidence="9">CRISPR-associated endonuclease Cas1</fullName>
        <ecNumber evidence="9">3.1.-.-</ecNumber>
    </recommendedName>
</protein>
<organism evidence="10 11">
    <name type="scientific">Methanobrevibacter smithii (strain ATCC 35061 / DSM 861 / OCM 144 / PS)</name>
    <dbReference type="NCBI Taxonomy" id="420247"/>
    <lineage>
        <taxon>Archaea</taxon>
        <taxon>Methanobacteriati</taxon>
        <taxon>Methanobacteriota</taxon>
        <taxon>Methanomada group</taxon>
        <taxon>Methanobacteria</taxon>
        <taxon>Methanobacteriales</taxon>
        <taxon>Methanobacteriaceae</taxon>
        <taxon>Methanobrevibacter</taxon>
    </lineage>
</organism>
<dbReference type="RefSeq" id="WP_011953630.1">
    <property type="nucleotide sequence ID" value="NC_009515.1"/>
</dbReference>
<keyword evidence="11" id="KW-1185">Reference proteome</keyword>
<dbReference type="GO" id="GO:0043571">
    <property type="term" value="P:maintenance of CRISPR repeat elements"/>
    <property type="evidence" value="ECO:0007669"/>
    <property type="project" value="UniProtKB-UniRule"/>
</dbReference>
<evidence type="ECO:0000256" key="6">
    <source>
        <dbReference type="ARBA" id="ARBA00023118"/>
    </source>
</evidence>
<evidence type="ECO:0000256" key="2">
    <source>
        <dbReference type="ARBA" id="ARBA00022723"/>
    </source>
</evidence>
<dbReference type="Proteomes" id="UP000001992">
    <property type="component" value="Chromosome"/>
</dbReference>
<dbReference type="eggNOG" id="arCOG01452">
    <property type="taxonomic scope" value="Archaea"/>
</dbReference>
<dbReference type="GO" id="GO:0016787">
    <property type="term" value="F:hydrolase activity"/>
    <property type="evidence" value="ECO:0007669"/>
    <property type="project" value="UniProtKB-KW"/>
</dbReference>
<dbReference type="PANTHER" id="PTHR34353:SF2">
    <property type="entry name" value="CRISPR-ASSOCIATED ENDONUCLEASE CAS1 1"/>
    <property type="match status" value="1"/>
</dbReference>
<dbReference type="STRING" id="420247.Msm_0023"/>
<dbReference type="GO" id="GO:0003677">
    <property type="term" value="F:DNA binding"/>
    <property type="evidence" value="ECO:0007669"/>
    <property type="project" value="UniProtKB-KW"/>
</dbReference>
<evidence type="ECO:0000313" key="11">
    <source>
        <dbReference type="Proteomes" id="UP000001992"/>
    </source>
</evidence>
<keyword evidence="8 9" id="KW-0464">Manganese</keyword>
<dbReference type="PATRIC" id="fig|420247.28.peg.24"/>
<dbReference type="GO" id="GO:0046872">
    <property type="term" value="F:metal ion binding"/>
    <property type="evidence" value="ECO:0007669"/>
    <property type="project" value="UniProtKB-UniRule"/>
</dbReference>
<keyword evidence="4 9" id="KW-0378">Hydrolase</keyword>
<dbReference type="Gene3D" id="1.20.120.920">
    <property type="entry name" value="CRISPR-associated endonuclease Cas1, C-terminal domain"/>
    <property type="match status" value="1"/>
</dbReference>
<evidence type="ECO:0000313" key="10">
    <source>
        <dbReference type="EMBL" id="ABQ86228.1"/>
    </source>
</evidence>
<comment type="cofactor">
    <cofactor evidence="9">
        <name>Mg(2+)</name>
        <dbReference type="ChEBI" id="CHEBI:18420"/>
    </cofactor>
    <cofactor evidence="9">
        <name>Mn(2+)</name>
        <dbReference type="ChEBI" id="CHEBI:29035"/>
    </cofactor>
</comment>
<sequence>MKLIIDGYNKTLRKKDNQIVVMEKDNEIYRISANKVSDITIMAKGHITFDALNLMAKNNIKLISINYFGQINYILESPNQNNIVLKKLQYQASENHKGLLISKEFITSKMKNQKSTIKTLNKNKKIKEVKIIENKIKQNIKDFKNFKITLNDNIFTSKNKIMGFEGIASVNYWEAVSLLLPDEINFKKRNQKPENDVVNSMLNYGYAILASEIAKNIVTLGLDPYCGLLHADLKRRQSLIFDLIEEFRQQIVDKTVFKLINTNQINETNIDKRNNSLKLESRKLLAGEIMAKIHSDLTFENEKVTYAKIIENQTKKLVKSLLNNTEYNGFYLNW</sequence>
<accession>A5UJ50</accession>
<evidence type="ECO:0000256" key="8">
    <source>
        <dbReference type="ARBA" id="ARBA00023211"/>
    </source>
</evidence>
<evidence type="ECO:0000256" key="4">
    <source>
        <dbReference type="ARBA" id="ARBA00022801"/>
    </source>
</evidence>
<dbReference type="NCBIfam" id="TIGR00287">
    <property type="entry name" value="cas1"/>
    <property type="match status" value="1"/>
</dbReference>
<evidence type="ECO:0000256" key="7">
    <source>
        <dbReference type="ARBA" id="ARBA00023125"/>
    </source>
</evidence>